<dbReference type="STRING" id="452637.Oter_3563"/>
<dbReference type="PANTHER" id="PTHR31528:SF3">
    <property type="entry name" value="THIAMINE BIOSYNTHESIS PROTEIN HI_0357-RELATED"/>
    <property type="match status" value="1"/>
</dbReference>
<gene>
    <name evidence="3" type="ordered locus">Oter_3563</name>
</gene>
<keyword evidence="4" id="KW-1185">Reference proteome</keyword>
<dbReference type="SUPFAM" id="SSF53850">
    <property type="entry name" value="Periplasmic binding protein-like II"/>
    <property type="match status" value="1"/>
</dbReference>
<sequence>MKRPLPLALTFLALALWMHGADRPLTKLTVQLDWMPEPEHGGFYQAQALGFFREEGLDVTLLPGGPNALVMPKVATGRADIGQADSTNTLLQQAEGLPVLQFAAVFQDDPSGLLVNAASSVHRFEDLQGKTIIARPEWAFLAFLEKKYQLKFAVVPQTFSVAAFLGNKEAIQQGYFIAEPHHIVKAGGEMPRFLSTWDAGFRAYAVLVTSRKFARDHPDALRAFVRAYLRGWRSYLEEDPTPAHAALKAANPSNTDEFMAFSRQKIIAEKLVTGRDASGGVTQIGRLDPARFDTQIRQLEELGILKPGKVTTAQAITTDFVP</sequence>
<accession>B1ZW88</accession>
<dbReference type="InterPro" id="IPR015168">
    <property type="entry name" value="SsuA/THI5"/>
</dbReference>
<protein>
    <submittedName>
        <fullName evidence="3">NMT1/THI5 like domain protein</fullName>
    </submittedName>
</protein>
<evidence type="ECO:0000256" key="1">
    <source>
        <dbReference type="SAM" id="SignalP"/>
    </source>
</evidence>
<feature type="chain" id="PRO_5002772782" evidence="1">
    <location>
        <begin position="21"/>
        <end position="322"/>
    </location>
</feature>
<keyword evidence="1" id="KW-0732">Signal</keyword>
<dbReference type="Gene3D" id="3.40.190.10">
    <property type="entry name" value="Periplasmic binding protein-like II"/>
    <property type="match status" value="2"/>
</dbReference>
<evidence type="ECO:0000259" key="2">
    <source>
        <dbReference type="Pfam" id="PF09084"/>
    </source>
</evidence>
<evidence type="ECO:0000313" key="4">
    <source>
        <dbReference type="Proteomes" id="UP000007013"/>
    </source>
</evidence>
<dbReference type="AlphaFoldDB" id="B1ZW88"/>
<name>B1ZW88_OPITP</name>
<dbReference type="KEGG" id="ote:Oter_3563"/>
<dbReference type="HOGENOM" id="CLU_028871_1_4_0"/>
<feature type="domain" description="SsuA/THI5-like" evidence="2">
    <location>
        <begin position="38"/>
        <end position="237"/>
    </location>
</feature>
<proteinExistence type="predicted"/>
<dbReference type="PANTHER" id="PTHR31528">
    <property type="entry name" value="4-AMINO-5-HYDROXYMETHYL-2-METHYLPYRIMIDINE PHOSPHATE SYNTHASE THI11-RELATED"/>
    <property type="match status" value="1"/>
</dbReference>
<dbReference type="InterPro" id="IPR027939">
    <property type="entry name" value="NMT1/THI5"/>
</dbReference>
<organism evidence="3 4">
    <name type="scientific">Opitutus terrae (strain DSM 11246 / JCM 15787 / PB90-1)</name>
    <dbReference type="NCBI Taxonomy" id="452637"/>
    <lineage>
        <taxon>Bacteria</taxon>
        <taxon>Pseudomonadati</taxon>
        <taxon>Verrucomicrobiota</taxon>
        <taxon>Opitutia</taxon>
        <taxon>Opitutales</taxon>
        <taxon>Opitutaceae</taxon>
        <taxon>Opitutus</taxon>
    </lineage>
</organism>
<feature type="signal peptide" evidence="1">
    <location>
        <begin position="1"/>
        <end position="20"/>
    </location>
</feature>
<evidence type="ECO:0000313" key="3">
    <source>
        <dbReference type="EMBL" id="ACB76840.1"/>
    </source>
</evidence>
<dbReference type="EMBL" id="CP001032">
    <property type="protein sequence ID" value="ACB76840.1"/>
    <property type="molecule type" value="Genomic_DNA"/>
</dbReference>
<dbReference type="Proteomes" id="UP000007013">
    <property type="component" value="Chromosome"/>
</dbReference>
<reference evidence="3 4" key="1">
    <citation type="journal article" date="2011" name="J. Bacteriol.">
        <title>Genome sequence of the verrucomicrobium Opitutus terrae PB90-1, an abundant inhabitant of rice paddy soil ecosystems.</title>
        <authorList>
            <person name="van Passel M.W."/>
            <person name="Kant R."/>
            <person name="Palva A."/>
            <person name="Copeland A."/>
            <person name="Lucas S."/>
            <person name="Lapidus A."/>
            <person name="Glavina del Rio T."/>
            <person name="Pitluck S."/>
            <person name="Goltsman E."/>
            <person name="Clum A."/>
            <person name="Sun H."/>
            <person name="Schmutz J."/>
            <person name="Larimer F.W."/>
            <person name="Land M.L."/>
            <person name="Hauser L."/>
            <person name="Kyrpides N."/>
            <person name="Mikhailova N."/>
            <person name="Richardson P.P."/>
            <person name="Janssen P.H."/>
            <person name="de Vos W.M."/>
            <person name="Smidt H."/>
        </authorList>
    </citation>
    <scope>NUCLEOTIDE SEQUENCE [LARGE SCALE GENOMIC DNA]</scope>
    <source>
        <strain evidence="4">DSM 11246 / JCM 15787 / PB90-1</strain>
    </source>
</reference>
<dbReference type="RefSeq" id="WP_012376369.1">
    <property type="nucleotide sequence ID" value="NC_010571.1"/>
</dbReference>
<dbReference type="Pfam" id="PF09084">
    <property type="entry name" value="NMT1"/>
    <property type="match status" value="1"/>
</dbReference>
<dbReference type="OrthoDB" id="9815602at2"/>
<dbReference type="eggNOG" id="COG0715">
    <property type="taxonomic scope" value="Bacteria"/>
</dbReference>
<dbReference type="GO" id="GO:0009228">
    <property type="term" value="P:thiamine biosynthetic process"/>
    <property type="evidence" value="ECO:0007669"/>
    <property type="project" value="InterPro"/>
</dbReference>